<organism evidence="8 9">
    <name type="scientific">Prymnesium parvum</name>
    <name type="common">Toxic golden alga</name>
    <dbReference type="NCBI Taxonomy" id="97485"/>
    <lineage>
        <taxon>Eukaryota</taxon>
        <taxon>Haptista</taxon>
        <taxon>Haptophyta</taxon>
        <taxon>Prymnesiophyceae</taxon>
        <taxon>Prymnesiales</taxon>
        <taxon>Prymnesiaceae</taxon>
        <taxon>Prymnesium</taxon>
    </lineage>
</organism>
<dbReference type="SMART" id="SM00129">
    <property type="entry name" value="KISc"/>
    <property type="match status" value="1"/>
</dbReference>
<dbReference type="Pfam" id="PF00225">
    <property type="entry name" value="Kinesin"/>
    <property type="match status" value="1"/>
</dbReference>
<dbReference type="PANTHER" id="PTHR24115:SF590">
    <property type="entry name" value="KINESIN-LIKE PROTEIN KIN-UC"/>
    <property type="match status" value="1"/>
</dbReference>
<dbReference type="SUPFAM" id="SSF52540">
    <property type="entry name" value="P-loop containing nucleoside triphosphate hydrolases"/>
    <property type="match status" value="1"/>
</dbReference>
<dbReference type="InterPro" id="IPR019821">
    <property type="entry name" value="Kinesin_motor_CS"/>
</dbReference>
<dbReference type="AlphaFoldDB" id="A0AB34JG31"/>
<dbReference type="GO" id="GO:0007018">
    <property type="term" value="P:microtubule-based movement"/>
    <property type="evidence" value="ECO:0007669"/>
    <property type="project" value="InterPro"/>
</dbReference>
<dbReference type="PANTHER" id="PTHR24115">
    <property type="entry name" value="KINESIN-RELATED"/>
    <property type="match status" value="1"/>
</dbReference>
<reference evidence="8 9" key="1">
    <citation type="journal article" date="2024" name="Science">
        <title>Giant polyketide synthase enzymes in the biosynthesis of giant marine polyether toxins.</title>
        <authorList>
            <person name="Fallon T.R."/>
            <person name="Shende V.V."/>
            <person name="Wierzbicki I.H."/>
            <person name="Pendleton A.L."/>
            <person name="Watervoot N.F."/>
            <person name="Auber R.P."/>
            <person name="Gonzalez D.J."/>
            <person name="Wisecaver J.H."/>
            <person name="Moore B.S."/>
        </authorList>
    </citation>
    <scope>NUCLEOTIDE SEQUENCE [LARGE SCALE GENOMIC DNA]</scope>
    <source>
        <strain evidence="8 9">12B1</strain>
    </source>
</reference>
<keyword evidence="4" id="KW-0493">Microtubule</keyword>
<dbReference type="InterPro" id="IPR036961">
    <property type="entry name" value="Kinesin_motor_dom_sf"/>
</dbReference>
<keyword evidence="1 3" id="KW-0547">Nucleotide-binding</keyword>
<dbReference type="InterPro" id="IPR027417">
    <property type="entry name" value="P-loop_NTPase"/>
</dbReference>
<dbReference type="Proteomes" id="UP001515480">
    <property type="component" value="Unassembled WGS sequence"/>
</dbReference>
<dbReference type="PROSITE" id="PS50067">
    <property type="entry name" value="KINESIN_MOTOR_2"/>
    <property type="match status" value="1"/>
</dbReference>
<dbReference type="GO" id="GO:0008017">
    <property type="term" value="F:microtubule binding"/>
    <property type="evidence" value="ECO:0007669"/>
    <property type="project" value="InterPro"/>
</dbReference>
<gene>
    <name evidence="8" type="ORF">AB1Y20_022032</name>
</gene>
<dbReference type="InterPro" id="IPR001752">
    <property type="entry name" value="Kinesin_motor_dom"/>
</dbReference>
<evidence type="ECO:0000313" key="9">
    <source>
        <dbReference type="Proteomes" id="UP001515480"/>
    </source>
</evidence>
<feature type="coiled-coil region" evidence="5">
    <location>
        <begin position="469"/>
        <end position="500"/>
    </location>
</feature>
<dbReference type="EMBL" id="JBGBPQ010000008">
    <property type="protein sequence ID" value="KAL1520451.1"/>
    <property type="molecule type" value="Genomic_DNA"/>
</dbReference>
<comment type="caution">
    <text evidence="8">The sequence shown here is derived from an EMBL/GenBank/DDBJ whole genome shotgun (WGS) entry which is preliminary data.</text>
</comment>
<dbReference type="GO" id="GO:0005874">
    <property type="term" value="C:microtubule"/>
    <property type="evidence" value="ECO:0007669"/>
    <property type="project" value="UniProtKB-KW"/>
</dbReference>
<protein>
    <recommendedName>
        <fullName evidence="4">Kinesin-like protein</fullName>
    </recommendedName>
</protein>
<dbReference type="GO" id="GO:0005871">
    <property type="term" value="C:kinesin complex"/>
    <property type="evidence" value="ECO:0007669"/>
    <property type="project" value="TreeGrafter"/>
</dbReference>
<dbReference type="PRINTS" id="PR00380">
    <property type="entry name" value="KINESINHEAVY"/>
</dbReference>
<feature type="compositionally biased region" description="Pro residues" evidence="6">
    <location>
        <begin position="1"/>
        <end position="10"/>
    </location>
</feature>
<dbReference type="PROSITE" id="PS00411">
    <property type="entry name" value="KINESIN_MOTOR_1"/>
    <property type="match status" value="1"/>
</dbReference>
<evidence type="ECO:0000256" key="6">
    <source>
        <dbReference type="SAM" id="MobiDB-lite"/>
    </source>
</evidence>
<keyword evidence="3 4" id="KW-0505">Motor protein</keyword>
<name>A0AB34JG31_PRYPA</name>
<evidence type="ECO:0000256" key="4">
    <source>
        <dbReference type="RuleBase" id="RU000394"/>
    </source>
</evidence>
<evidence type="ECO:0000259" key="7">
    <source>
        <dbReference type="PROSITE" id="PS50067"/>
    </source>
</evidence>
<evidence type="ECO:0000256" key="5">
    <source>
        <dbReference type="SAM" id="Coils"/>
    </source>
</evidence>
<keyword evidence="5" id="KW-0175">Coiled coil</keyword>
<evidence type="ECO:0000256" key="3">
    <source>
        <dbReference type="PROSITE-ProRule" id="PRU00283"/>
    </source>
</evidence>
<feature type="binding site" evidence="3">
    <location>
        <begin position="181"/>
        <end position="188"/>
    </location>
    <ligand>
        <name>ATP</name>
        <dbReference type="ChEBI" id="CHEBI:30616"/>
    </ligand>
</feature>
<keyword evidence="9" id="KW-1185">Reference proteome</keyword>
<comment type="similarity">
    <text evidence="3 4">Belongs to the TRAFAC class myosin-kinesin ATPase superfamily. Kinesin family.</text>
</comment>
<evidence type="ECO:0000313" key="8">
    <source>
        <dbReference type="EMBL" id="KAL1520451.1"/>
    </source>
</evidence>
<dbReference type="GO" id="GO:0008574">
    <property type="term" value="F:plus-end-directed microtubule motor activity"/>
    <property type="evidence" value="ECO:0007669"/>
    <property type="project" value="TreeGrafter"/>
</dbReference>
<sequence>MPSPPRPASPSLPSRRASKLQDSIVSPASSASSSPPTRKPQDHRRLDHSRRPPRPSPTGSPSPSRLGAHPRASRSPSPREPARDGSSGSLKSSHDAKTERVRVFVRIRPPLPSDHLAMRTEETMRRLVWIDGADATSPPLQFEFDGVLCATDGQERVYAEVAQPLVEAAGGGRTACLMCYGQTGTGKTYTFGGGEVLRNPSASPHGVVGRALRQLVEEGESLGLRLGMCYVQVYMEAVHDLIEPEASVLLREHPQVGVSLSGATWRWPTSYDEALATVVAADANRQTACTRMNIDSSRSHAVLLLTLRRSSTAENPIGEESEEAGLGRLYLVDLAGSERNKRSGAEASSQEFGEACAVNASLTTLGRCIQILAGKAKKGVSPPFRESKLTRILSPCLGVATTSLVCCVSASAADRSESVCTLEFGRNAMRVVVNPQRAAAVDYRVLAQELQTRLDLTLRRDFDLEAAIYARLSADFHEQLEEAEAARRKAELALHAERRGRTASAGGSASQCDEEGASAEQALVPMLANLCDPHRTGARGSAVEGGLRLSVSTPLITPAIPSPGSEAAYTDRSPVARALTVACAHDWDDIGLGSLRDSHPPTNTAEQCDVRSECTFASQDARQVLARHTTQTCGKEPQGSLPCQRSFAALAA</sequence>
<dbReference type="InterPro" id="IPR027640">
    <property type="entry name" value="Kinesin-like_fam"/>
</dbReference>
<accession>A0AB34JG31</accession>
<feature type="region of interest" description="Disordered" evidence="6">
    <location>
        <begin position="1"/>
        <end position="97"/>
    </location>
</feature>
<dbReference type="GO" id="GO:0030705">
    <property type="term" value="P:cytoskeleton-dependent intracellular transport"/>
    <property type="evidence" value="ECO:0007669"/>
    <property type="project" value="TreeGrafter"/>
</dbReference>
<feature type="domain" description="Kinesin motor" evidence="7">
    <location>
        <begin position="100"/>
        <end position="431"/>
    </location>
</feature>
<feature type="compositionally biased region" description="Low complexity" evidence="6">
    <location>
        <begin position="26"/>
        <end position="36"/>
    </location>
</feature>
<proteinExistence type="inferred from homology"/>
<keyword evidence="2 3" id="KW-0067">ATP-binding</keyword>
<evidence type="ECO:0000256" key="2">
    <source>
        <dbReference type="ARBA" id="ARBA00022840"/>
    </source>
</evidence>
<evidence type="ECO:0000256" key="1">
    <source>
        <dbReference type="ARBA" id="ARBA00022741"/>
    </source>
</evidence>
<feature type="compositionally biased region" description="Low complexity" evidence="6">
    <location>
        <begin position="61"/>
        <end position="76"/>
    </location>
</feature>
<dbReference type="Gene3D" id="3.40.850.10">
    <property type="entry name" value="Kinesin motor domain"/>
    <property type="match status" value="1"/>
</dbReference>
<dbReference type="GO" id="GO:0005524">
    <property type="term" value="F:ATP binding"/>
    <property type="evidence" value="ECO:0007669"/>
    <property type="project" value="UniProtKB-UniRule"/>
</dbReference>
<dbReference type="GO" id="GO:0016887">
    <property type="term" value="F:ATP hydrolysis activity"/>
    <property type="evidence" value="ECO:0007669"/>
    <property type="project" value="TreeGrafter"/>
</dbReference>